<dbReference type="InterPro" id="IPR051046">
    <property type="entry name" value="MurCDEF_CellWall_CoF430Synth"/>
</dbReference>
<dbReference type="InterPro" id="IPR005863">
    <property type="entry name" value="UDP-N-AcMur_synth"/>
</dbReference>
<feature type="domain" description="Mur ligase central" evidence="15">
    <location>
        <begin position="118"/>
        <end position="314"/>
    </location>
</feature>
<evidence type="ECO:0000256" key="1">
    <source>
        <dbReference type="ARBA" id="ARBA00022490"/>
    </source>
</evidence>
<dbReference type="GO" id="GO:0071555">
    <property type="term" value="P:cell wall organization"/>
    <property type="evidence" value="ECO:0007669"/>
    <property type="project" value="UniProtKB-KW"/>
</dbReference>
<dbReference type="InterPro" id="IPR035911">
    <property type="entry name" value="MurE/MurF_N"/>
</dbReference>
<keyword evidence="3 10" id="KW-0132">Cell division</keyword>
<dbReference type="PANTHER" id="PTHR43024">
    <property type="entry name" value="UDP-N-ACETYLMURAMOYL-TRIPEPTIDE--D-ALANYL-D-ALANINE LIGASE"/>
    <property type="match status" value="1"/>
</dbReference>
<dbReference type="AlphaFoldDB" id="A0A930LAD0"/>
<reference evidence="16" key="1">
    <citation type="submission" date="2020-04" db="EMBL/GenBank/DDBJ databases">
        <title>Deep metagenomics examines the oral microbiome during advanced dental caries in children, revealing novel taxa and co-occurrences with host molecules.</title>
        <authorList>
            <person name="Baker J.L."/>
            <person name="Morton J.T."/>
            <person name="Dinis M."/>
            <person name="Alvarez R."/>
            <person name="Tran N.C."/>
            <person name="Knight R."/>
            <person name="Edlund A."/>
        </authorList>
    </citation>
    <scope>NUCLEOTIDE SEQUENCE</scope>
    <source>
        <strain evidence="16">JCVI_44_bin.2</strain>
    </source>
</reference>
<protein>
    <recommendedName>
        <fullName evidence="10 11">UDP-N-acetylmuramoyl-tripeptide--D-alanyl-D-alanine ligase</fullName>
        <ecNumber evidence="10 11">6.3.2.10</ecNumber>
    </recommendedName>
    <alternativeName>
        <fullName evidence="10">D-alanyl-D-alanine-adding enzyme</fullName>
    </alternativeName>
</protein>
<feature type="domain" description="Mur ligase C-terminal" evidence="14">
    <location>
        <begin position="339"/>
        <end position="472"/>
    </location>
</feature>
<comment type="subcellular location">
    <subcellularLocation>
        <location evidence="10 11">Cytoplasm</location>
    </subcellularLocation>
</comment>
<accession>A0A930LAD0</accession>
<evidence type="ECO:0000256" key="2">
    <source>
        <dbReference type="ARBA" id="ARBA00022598"/>
    </source>
</evidence>
<dbReference type="Proteomes" id="UP000756427">
    <property type="component" value="Unassembled WGS sequence"/>
</dbReference>
<dbReference type="InterPro" id="IPR013221">
    <property type="entry name" value="Mur_ligase_cen"/>
</dbReference>
<dbReference type="GO" id="GO:0047480">
    <property type="term" value="F:UDP-N-acetylmuramoyl-tripeptide-D-alanyl-D-alanine ligase activity"/>
    <property type="evidence" value="ECO:0007669"/>
    <property type="project" value="UniProtKB-UniRule"/>
</dbReference>
<keyword evidence="1 10" id="KW-0963">Cytoplasm</keyword>
<evidence type="ECO:0000256" key="10">
    <source>
        <dbReference type="HAMAP-Rule" id="MF_02019"/>
    </source>
</evidence>
<keyword evidence="7 10" id="KW-0573">Peptidoglycan synthesis</keyword>
<evidence type="ECO:0000256" key="5">
    <source>
        <dbReference type="ARBA" id="ARBA00022840"/>
    </source>
</evidence>
<dbReference type="EMBL" id="JABZXR010000001">
    <property type="protein sequence ID" value="MBF1663017.1"/>
    <property type="molecule type" value="Genomic_DNA"/>
</dbReference>
<evidence type="ECO:0000313" key="17">
    <source>
        <dbReference type="Proteomes" id="UP000756427"/>
    </source>
</evidence>
<sequence>MIKLSAAQIIEATGGTAIGLEGREDQVYADFATTDSREVQTGTLFVAKPGAVTDGHRFIPMAFERGATLALVEREVLDEQGVPYPSIQVPDVVLAMGDLARYSIEQMRAQGELTVIGITGSAGKTTTKDLLAAIFTPEGPTVAPVGSYNSEVGVPLTVFRADESTRYLVIEMGADHVGNIEYLANIAHPDHGAILKVGTAHAGEFGGVDNIERTKGELAEGVQPTGSLALNADDERVLRMASRSVAPITYFGVGEKTDANGQPYERYVAALNLRTTDAGCPEFTLRLPDGSEYEISSQLIGEHHVHNLLAAATIAYNSGISGEKIARALNKAAAASKWRMARTDRADGVTVINDAYNANPESMAAALRTLAQLGRTLDPATGQPHRTWAVLGAMLELGDASVEEHDRIGRLVVRMNISKLIAVGDETKPIYNAAHLEGSWGNEATWVKTPEEAEQILRAEVRPGDIVLFKSSNGAKLGILGDQVAFAEYTFGAEEEQAPTWLSAGDFVETTDLSDHLAAHLDSAANADHDRTSTEQTTNEG</sequence>
<dbReference type="InterPro" id="IPR036565">
    <property type="entry name" value="Mur-like_cat_sf"/>
</dbReference>
<evidence type="ECO:0000256" key="8">
    <source>
        <dbReference type="ARBA" id="ARBA00023306"/>
    </source>
</evidence>
<evidence type="ECO:0000256" key="11">
    <source>
        <dbReference type="RuleBase" id="RU004136"/>
    </source>
</evidence>
<keyword evidence="2 10" id="KW-0436">Ligase</keyword>
<dbReference type="Pfam" id="PF08245">
    <property type="entry name" value="Mur_ligase_M"/>
    <property type="match status" value="1"/>
</dbReference>
<dbReference type="InterPro" id="IPR036615">
    <property type="entry name" value="Mur_ligase_C_dom_sf"/>
</dbReference>
<evidence type="ECO:0000259" key="15">
    <source>
        <dbReference type="Pfam" id="PF08245"/>
    </source>
</evidence>
<evidence type="ECO:0000313" key="16">
    <source>
        <dbReference type="EMBL" id="MBF1663017.1"/>
    </source>
</evidence>
<comment type="pathway">
    <text evidence="10 11">Cell wall biogenesis; peptidoglycan biosynthesis.</text>
</comment>
<feature type="binding site" evidence="10">
    <location>
        <begin position="120"/>
        <end position="126"/>
    </location>
    <ligand>
        <name>ATP</name>
        <dbReference type="ChEBI" id="CHEBI:30616"/>
    </ligand>
</feature>
<comment type="caution">
    <text evidence="16">The sequence shown here is derived from an EMBL/GenBank/DDBJ whole genome shotgun (WGS) entry which is preliminary data.</text>
</comment>
<evidence type="ECO:0000259" key="14">
    <source>
        <dbReference type="Pfam" id="PF02875"/>
    </source>
</evidence>
<dbReference type="SUPFAM" id="SSF53244">
    <property type="entry name" value="MurD-like peptide ligases, peptide-binding domain"/>
    <property type="match status" value="1"/>
</dbReference>
<feature type="domain" description="Mur ligase N-terminal catalytic" evidence="13">
    <location>
        <begin position="31"/>
        <end position="101"/>
    </location>
</feature>
<keyword evidence="8 10" id="KW-0131">Cell cycle</keyword>
<dbReference type="Pfam" id="PF02875">
    <property type="entry name" value="Mur_ligase_C"/>
    <property type="match status" value="1"/>
</dbReference>
<dbReference type="RefSeq" id="WP_303974787.1">
    <property type="nucleotide sequence ID" value="NZ_JABZXR010000001.1"/>
</dbReference>
<dbReference type="GO" id="GO:0005524">
    <property type="term" value="F:ATP binding"/>
    <property type="evidence" value="ECO:0007669"/>
    <property type="project" value="UniProtKB-UniRule"/>
</dbReference>
<keyword evidence="5 10" id="KW-0067">ATP-binding</keyword>
<dbReference type="Gene3D" id="3.40.1190.10">
    <property type="entry name" value="Mur-like, catalytic domain"/>
    <property type="match status" value="1"/>
</dbReference>
<dbReference type="SUPFAM" id="SSF53623">
    <property type="entry name" value="MurD-like peptide ligases, catalytic domain"/>
    <property type="match status" value="1"/>
</dbReference>
<comment type="function">
    <text evidence="10 11">Involved in cell wall formation. Catalyzes the final step in the synthesis of UDP-N-acetylmuramoyl-pentapeptide, the precursor of murein.</text>
</comment>
<dbReference type="PANTHER" id="PTHR43024:SF1">
    <property type="entry name" value="UDP-N-ACETYLMURAMOYL-TRIPEPTIDE--D-ALANYL-D-ALANINE LIGASE"/>
    <property type="match status" value="1"/>
</dbReference>
<name>A0A930LAD0_9MICC</name>
<dbReference type="Pfam" id="PF01225">
    <property type="entry name" value="Mur_ligase"/>
    <property type="match status" value="1"/>
</dbReference>
<proteinExistence type="inferred from homology"/>
<feature type="region of interest" description="Disordered" evidence="12">
    <location>
        <begin position="522"/>
        <end position="541"/>
    </location>
</feature>
<dbReference type="InterPro" id="IPR000713">
    <property type="entry name" value="Mur_ligase_N"/>
</dbReference>
<dbReference type="SUPFAM" id="SSF63418">
    <property type="entry name" value="MurE/MurF N-terminal domain"/>
    <property type="match status" value="1"/>
</dbReference>
<dbReference type="EC" id="6.3.2.10" evidence="10 11"/>
<keyword evidence="9 10" id="KW-0961">Cell wall biogenesis/degradation</keyword>
<evidence type="ECO:0000256" key="9">
    <source>
        <dbReference type="ARBA" id="ARBA00023316"/>
    </source>
</evidence>
<evidence type="ECO:0000256" key="6">
    <source>
        <dbReference type="ARBA" id="ARBA00022960"/>
    </source>
</evidence>
<dbReference type="InterPro" id="IPR004101">
    <property type="entry name" value="Mur_ligase_C"/>
</dbReference>
<evidence type="ECO:0000256" key="7">
    <source>
        <dbReference type="ARBA" id="ARBA00022984"/>
    </source>
</evidence>
<gene>
    <name evidence="10" type="primary">murF</name>
    <name evidence="16" type="ORF">HXO64_00475</name>
</gene>
<evidence type="ECO:0000256" key="12">
    <source>
        <dbReference type="SAM" id="MobiDB-lite"/>
    </source>
</evidence>
<dbReference type="GO" id="GO:0005737">
    <property type="term" value="C:cytoplasm"/>
    <property type="evidence" value="ECO:0007669"/>
    <property type="project" value="UniProtKB-SubCell"/>
</dbReference>
<comment type="similarity">
    <text evidence="10">Belongs to the MurCDEF family. MurF subfamily.</text>
</comment>
<dbReference type="GO" id="GO:0009252">
    <property type="term" value="P:peptidoglycan biosynthetic process"/>
    <property type="evidence" value="ECO:0007669"/>
    <property type="project" value="UniProtKB-UniRule"/>
</dbReference>
<dbReference type="Gene3D" id="3.40.1390.10">
    <property type="entry name" value="MurE/MurF, N-terminal domain"/>
    <property type="match status" value="1"/>
</dbReference>
<evidence type="ECO:0000259" key="13">
    <source>
        <dbReference type="Pfam" id="PF01225"/>
    </source>
</evidence>
<dbReference type="GO" id="GO:0051301">
    <property type="term" value="P:cell division"/>
    <property type="evidence" value="ECO:0007669"/>
    <property type="project" value="UniProtKB-KW"/>
</dbReference>
<dbReference type="NCBIfam" id="TIGR01143">
    <property type="entry name" value="murF"/>
    <property type="match status" value="1"/>
</dbReference>
<dbReference type="Gene3D" id="3.90.190.20">
    <property type="entry name" value="Mur ligase, C-terminal domain"/>
    <property type="match status" value="1"/>
</dbReference>
<dbReference type="HAMAP" id="MF_02019">
    <property type="entry name" value="MurF"/>
    <property type="match status" value="1"/>
</dbReference>
<evidence type="ECO:0000256" key="3">
    <source>
        <dbReference type="ARBA" id="ARBA00022618"/>
    </source>
</evidence>
<dbReference type="GO" id="GO:0008360">
    <property type="term" value="P:regulation of cell shape"/>
    <property type="evidence" value="ECO:0007669"/>
    <property type="project" value="UniProtKB-KW"/>
</dbReference>
<keyword evidence="4 10" id="KW-0547">Nucleotide-binding</keyword>
<keyword evidence="6 10" id="KW-0133">Cell shape</keyword>
<organism evidence="16 17">
    <name type="scientific">Rothia mucilaginosa</name>
    <dbReference type="NCBI Taxonomy" id="43675"/>
    <lineage>
        <taxon>Bacteria</taxon>
        <taxon>Bacillati</taxon>
        <taxon>Actinomycetota</taxon>
        <taxon>Actinomycetes</taxon>
        <taxon>Micrococcales</taxon>
        <taxon>Micrococcaceae</taxon>
        <taxon>Rothia</taxon>
    </lineage>
</organism>
<evidence type="ECO:0000256" key="4">
    <source>
        <dbReference type="ARBA" id="ARBA00022741"/>
    </source>
</evidence>
<comment type="catalytic activity">
    <reaction evidence="10 11">
        <text>D-alanyl-D-alanine + UDP-N-acetyl-alpha-D-muramoyl-L-alanyl-gamma-D-glutamyl-meso-2,6-diaminopimelate + ATP = UDP-N-acetyl-alpha-D-muramoyl-L-alanyl-gamma-D-glutamyl-meso-2,6-diaminopimeloyl-D-alanyl-D-alanine + ADP + phosphate + H(+)</text>
        <dbReference type="Rhea" id="RHEA:28374"/>
        <dbReference type="ChEBI" id="CHEBI:15378"/>
        <dbReference type="ChEBI" id="CHEBI:30616"/>
        <dbReference type="ChEBI" id="CHEBI:43474"/>
        <dbReference type="ChEBI" id="CHEBI:57822"/>
        <dbReference type="ChEBI" id="CHEBI:61386"/>
        <dbReference type="ChEBI" id="CHEBI:83905"/>
        <dbReference type="ChEBI" id="CHEBI:456216"/>
        <dbReference type="EC" id="6.3.2.10"/>
    </reaction>
</comment>